<dbReference type="PANTHER" id="PTHR35339:SF3">
    <property type="entry name" value="DUF2264 DOMAIN-CONTAINING PROTEIN"/>
    <property type="match status" value="1"/>
</dbReference>
<dbReference type="Proteomes" id="UP001597541">
    <property type="component" value="Unassembled WGS sequence"/>
</dbReference>
<dbReference type="EMBL" id="JBHUME010000011">
    <property type="protein sequence ID" value="MFD2614402.1"/>
    <property type="molecule type" value="Genomic_DNA"/>
</dbReference>
<protein>
    <submittedName>
        <fullName evidence="2">DUF2264 domain-containing protein</fullName>
    </submittedName>
</protein>
<gene>
    <name evidence="2" type="ORF">ACFSUF_18480</name>
</gene>
<comment type="caution">
    <text evidence="2">The sequence shown here is derived from an EMBL/GenBank/DDBJ whole genome shotgun (WGS) entry which is preliminary data.</text>
</comment>
<proteinExistence type="predicted"/>
<evidence type="ECO:0000313" key="2">
    <source>
        <dbReference type="EMBL" id="MFD2614402.1"/>
    </source>
</evidence>
<dbReference type="InterPro" id="IPR016624">
    <property type="entry name" value="UCP014753"/>
</dbReference>
<accession>A0ABW5PG55</accession>
<name>A0ABW5PG55_9BACL</name>
<dbReference type="InterPro" id="IPR049349">
    <property type="entry name" value="DUF2264_N"/>
</dbReference>
<dbReference type="PANTHER" id="PTHR35339">
    <property type="entry name" value="LINALOOL DEHYDRATASE_ISOMERASE DOMAIN-CONTAINING PROTEIN"/>
    <property type="match status" value="1"/>
</dbReference>
<organism evidence="2 3">
    <name type="scientific">Paenibacillus gansuensis</name>
    <dbReference type="NCBI Taxonomy" id="306542"/>
    <lineage>
        <taxon>Bacteria</taxon>
        <taxon>Bacillati</taxon>
        <taxon>Bacillota</taxon>
        <taxon>Bacilli</taxon>
        <taxon>Bacillales</taxon>
        <taxon>Paenibacillaceae</taxon>
        <taxon>Paenibacillus</taxon>
    </lineage>
</organism>
<evidence type="ECO:0000259" key="1">
    <source>
        <dbReference type="Pfam" id="PF10022"/>
    </source>
</evidence>
<dbReference type="PIRSF" id="PIRSF014753">
    <property type="entry name" value="UCP014753"/>
    <property type="match status" value="1"/>
</dbReference>
<dbReference type="RefSeq" id="WP_377605205.1">
    <property type="nucleotide sequence ID" value="NZ_JBHUME010000011.1"/>
</dbReference>
<keyword evidence="3" id="KW-1185">Reference proteome</keyword>
<sequence length="378" mass="42302">MITRQYWVDSMCRIAEPVLEALAARELKQRLPHKGKWQERSPFAYLEALGRTLAGLAPWLEGGETSGAEGERRARYAAMALKAIDAGTDPSSPDYMVFHEGGQPLVDAAFLAHALVRAPRELSGKLEPRVKHNVIEALKASRAIKPAFNNWLLFSAMVETALYILGESYDSMRVDYAFRQHDQWYKGDGTYGDGAEFHWDYYNSFVIQPMLLDIVHTLGDHDPAWKAMREPIQTRAVRYAAVQERLISPEGTFPAVGRSLAYRFGAFQHLAQMALHRQLPAEVSPASVRCALSAVIQRIMKAPDMFDSKGFLNIGLYGEQPELGEGYITTGSLYLCTTVFLPLGLPADDPFWSSPDEDWTNKRVWSGGKVPIDQALYS</sequence>
<reference evidence="3" key="1">
    <citation type="journal article" date="2019" name="Int. J. Syst. Evol. Microbiol.">
        <title>The Global Catalogue of Microorganisms (GCM) 10K type strain sequencing project: providing services to taxonomists for standard genome sequencing and annotation.</title>
        <authorList>
            <consortium name="The Broad Institute Genomics Platform"/>
            <consortium name="The Broad Institute Genome Sequencing Center for Infectious Disease"/>
            <person name="Wu L."/>
            <person name="Ma J."/>
        </authorList>
    </citation>
    <scope>NUCLEOTIDE SEQUENCE [LARGE SCALE GENOMIC DNA]</scope>
    <source>
        <strain evidence="3">KCTC 3950</strain>
    </source>
</reference>
<evidence type="ECO:0000313" key="3">
    <source>
        <dbReference type="Proteomes" id="UP001597541"/>
    </source>
</evidence>
<feature type="domain" description="DUF2264" evidence="1">
    <location>
        <begin position="3"/>
        <end position="359"/>
    </location>
</feature>
<dbReference type="Pfam" id="PF10022">
    <property type="entry name" value="DUF2264"/>
    <property type="match status" value="1"/>
</dbReference>